<evidence type="ECO:0000256" key="6">
    <source>
        <dbReference type="SAM" id="Phobius"/>
    </source>
</evidence>
<feature type="compositionally biased region" description="Polar residues" evidence="5">
    <location>
        <begin position="270"/>
        <end position="283"/>
    </location>
</feature>
<organism evidence="7 8">
    <name type="scientific">Claviceps aff. purpurea</name>
    <dbReference type="NCBI Taxonomy" id="1967640"/>
    <lineage>
        <taxon>Eukaryota</taxon>
        <taxon>Fungi</taxon>
        <taxon>Dikarya</taxon>
        <taxon>Ascomycota</taxon>
        <taxon>Pezizomycotina</taxon>
        <taxon>Sordariomycetes</taxon>
        <taxon>Hypocreomycetidae</taxon>
        <taxon>Hypocreales</taxon>
        <taxon>Clavicipitaceae</taxon>
        <taxon>Claviceps</taxon>
    </lineage>
</organism>
<dbReference type="GO" id="GO:0016020">
    <property type="term" value="C:membrane"/>
    <property type="evidence" value="ECO:0007669"/>
    <property type="project" value="UniProtKB-SubCell"/>
</dbReference>
<sequence>MAATDDDAALPLEISEAVRPERLGDGPRRCFLCLMDEEPSDGPDSWVDPCPCTLEAHQDCMLCWVVDCERNNKPLKCPVCKANIEMEGPWDLLVVVNDLIQRRFTRMSPYILFTGVAMGVQFSLQMYGALALWSFSGKATMMRFLLGPGMVLDARNVAGGGSGGVRLVGERIWSSLVMMNVAPMLVFGELLPNLSNKVFPPLASLYAFYQTTHDDTFFAWPPSPQLAIAVFPYVRSIYYNVWRTYVLPYENKLNRKILGLPPPPPVAPNNDAQQDANQPRQAQHNGEGAFVGFLQGILDALGAEDDDDLPEQGPDQMGLRNGVGNRGEGDGGELMFELRIEEMDEEGEIVGENGIQLELEAFDVGLGGGGSDSESDGDSDHTGTDESEDDAEGMDFHDDDDELDADEAPPLAAGPDDHGDGQHEAGQHEAPQAPPRRVGLGALLSSMSNSVVSALILPGISFAMGEALRLALPRSWTAPASASRSPWALFGGPGSRPGLLQQQWGRSLVGGCLFVVLKDAIRVYTKTRLVTAMSNRRVKNVDRKRRKQ</sequence>
<reference evidence="7 8" key="1">
    <citation type="journal article" date="2020" name="bioRxiv">
        <title>Whole genome comparisons of ergot fungi reveals the divergence and evolution of species within the genus Claviceps are the result of varying mechanisms driving genome evolution and host range expansion.</title>
        <authorList>
            <person name="Wyka S.A."/>
            <person name="Mondo S.J."/>
            <person name="Liu M."/>
            <person name="Dettman J."/>
            <person name="Nalam V."/>
            <person name="Broders K.D."/>
        </authorList>
    </citation>
    <scope>NUCLEOTIDE SEQUENCE [LARGE SCALE GENOMIC DNA]</scope>
    <source>
        <strain evidence="7 8">Clav52</strain>
    </source>
</reference>
<dbReference type="Gene3D" id="3.30.40.10">
    <property type="entry name" value="Zinc/RING finger domain, C3HC4 (zinc finger)"/>
    <property type="match status" value="1"/>
</dbReference>
<protein>
    <recommendedName>
        <fullName evidence="9">RING-CH-type domain-containing protein</fullName>
    </recommendedName>
</protein>
<dbReference type="InterPro" id="IPR013083">
    <property type="entry name" value="Znf_RING/FYVE/PHD"/>
</dbReference>
<evidence type="ECO:0000313" key="8">
    <source>
        <dbReference type="Proteomes" id="UP000707071"/>
    </source>
</evidence>
<evidence type="ECO:0000256" key="2">
    <source>
        <dbReference type="ARBA" id="ARBA00022692"/>
    </source>
</evidence>
<gene>
    <name evidence="7" type="ORF">E4U09_003537</name>
</gene>
<comment type="caution">
    <text evidence="7">The sequence shown here is derived from an EMBL/GenBank/DDBJ whole genome shotgun (WGS) entry which is preliminary data.</text>
</comment>
<name>A0A9P7QEA3_9HYPO</name>
<dbReference type="Proteomes" id="UP000707071">
    <property type="component" value="Unassembled WGS sequence"/>
</dbReference>
<dbReference type="PANTHER" id="PTHR46283">
    <property type="entry name" value="E3 UBIQUITIN-PROTEIN LIGASE MARCH5"/>
    <property type="match status" value="1"/>
</dbReference>
<keyword evidence="2 6" id="KW-0812">Transmembrane</keyword>
<accession>A0A9P7QEA3</accession>
<dbReference type="AlphaFoldDB" id="A0A9P7QEA3"/>
<feature type="compositionally biased region" description="Basic and acidic residues" evidence="5">
    <location>
        <begin position="415"/>
        <end position="427"/>
    </location>
</feature>
<dbReference type="EMBL" id="SRRH01000285">
    <property type="protein sequence ID" value="KAG6292179.1"/>
    <property type="molecule type" value="Genomic_DNA"/>
</dbReference>
<feature type="compositionally biased region" description="Acidic residues" evidence="5">
    <location>
        <begin position="385"/>
        <end position="407"/>
    </location>
</feature>
<proteinExistence type="predicted"/>
<comment type="subcellular location">
    <subcellularLocation>
        <location evidence="1">Membrane</location>
        <topology evidence="1">Multi-pass membrane protein</topology>
    </subcellularLocation>
</comment>
<feature type="region of interest" description="Disordered" evidence="5">
    <location>
        <begin position="363"/>
        <end position="436"/>
    </location>
</feature>
<evidence type="ECO:0000313" key="7">
    <source>
        <dbReference type="EMBL" id="KAG6292179.1"/>
    </source>
</evidence>
<evidence type="ECO:0000256" key="3">
    <source>
        <dbReference type="ARBA" id="ARBA00022989"/>
    </source>
</evidence>
<evidence type="ECO:0000256" key="4">
    <source>
        <dbReference type="ARBA" id="ARBA00023136"/>
    </source>
</evidence>
<keyword evidence="8" id="KW-1185">Reference proteome</keyword>
<feature type="region of interest" description="Disordered" evidence="5">
    <location>
        <begin position="303"/>
        <end position="331"/>
    </location>
</feature>
<keyword evidence="4 6" id="KW-0472">Membrane</keyword>
<keyword evidence="3 6" id="KW-1133">Transmembrane helix</keyword>
<evidence type="ECO:0008006" key="9">
    <source>
        <dbReference type="Google" id="ProtNLM"/>
    </source>
</evidence>
<evidence type="ECO:0000256" key="1">
    <source>
        <dbReference type="ARBA" id="ARBA00004141"/>
    </source>
</evidence>
<feature type="region of interest" description="Disordered" evidence="5">
    <location>
        <begin position="260"/>
        <end position="283"/>
    </location>
</feature>
<feature type="transmembrane region" description="Helical" evidence="6">
    <location>
        <begin position="110"/>
        <end position="135"/>
    </location>
</feature>
<evidence type="ECO:0000256" key="5">
    <source>
        <dbReference type="SAM" id="MobiDB-lite"/>
    </source>
</evidence>